<evidence type="ECO:0000256" key="3">
    <source>
        <dbReference type="ARBA" id="ARBA00022692"/>
    </source>
</evidence>
<evidence type="ECO:0000256" key="4">
    <source>
        <dbReference type="ARBA" id="ARBA00022989"/>
    </source>
</evidence>
<feature type="transmembrane region" description="Helical" evidence="6">
    <location>
        <begin position="291"/>
        <end position="319"/>
    </location>
</feature>
<dbReference type="PANTHER" id="PTHR21716:SF16">
    <property type="entry name" value="BLL1467 PROTEIN"/>
    <property type="match status" value="1"/>
</dbReference>
<name>A0ABP3TMS2_9GAMM</name>
<evidence type="ECO:0000313" key="7">
    <source>
        <dbReference type="EMBL" id="GAA0709751.1"/>
    </source>
</evidence>
<keyword evidence="4 6" id="KW-1133">Transmembrane helix</keyword>
<feature type="transmembrane region" description="Helical" evidence="6">
    <location>
        <begin position="20"/>
        <end position="40"/>
    </location>
</feature>
<evidence type="ECO:0000256" key="2">
    <source>
        <dbReference type="ARBA" id="ARBA00009773"/>
    </source>
</evidence>
<gene>
    <name evidence="7" type="ORF">GCM10009105_10440</name>
</gene>
<evidence type="ECO:0000256" key="5">
    <source>
        <dbReference type="ARBA" id="ARBA00023136"/>
    </source>
</evidence>
<dbReference type="Proteomes" id="UP001501523">
    <property type="component" value="Unassembled WGS sequence"/>
</dbReference>
<feature type="transmembrane region" description="Helical" evidence="6">
    <location>
        <begin position="135"/>
        <end position="153"/>
    </location>
</feature>
<comment type="similarity">
    <text evidence="2">Belongs to the autoinducer-2 exporter (AI-2E) (TC 2.A.86) family.</text>
</comment>
<proteinExistence type="inferred from homology"/>
<reference evidence="8" key="1">
    <citation type="journal article" date="2019" name="Int. J. Syst. Evol. Microbiol.">
        <title>The Global Catalogue of Microorganisms (GCM) 10K type strain sequencing project: providing services to taxonomists for standard genome sequencing and annotation.</title>
        <authorList>
            <consortium name="The Broad Institute Genomics Platform"/>
            <consortium name="The Broad Institute Genome Sequencing Center for Infectious Disease"/>
            <person name="Wu L."/>
            <person name="Ma J."/>
        </authorList>
    </citation>
    <scope>NUCLEOTIDE SEQUENCE [LARGE SCALE GENOMIC DNA]</scope>
    <source>
        <strain evidence="8">JCM 15421</strain>
    </source>
</reference>
<feature type="transmembrane region" description="Helical" evidence="6">
    <location>
        <begin position="257"/>
        <end position="279"/>
    </location>
</feature>
<keyword evidence="5 6" id="KW-0472">Membrane</keyword>
<keyword evidence="8" id="KW-1185">Reference proteome</keyword>
<evidence type="ECO:0000256" key="6">
    <source>
        <dbReference type="SAM" id="Phobius"/>
    </source>
</evidence>
<protein>
    <submittedName>
        <fullName evidence="7">AI-2E family transporter</fullName>
    </submittedName>
</protein>
<organism evidence="7 8">
    <name type="scientific">Dokdonella soli</name>
    <dbReference type="NCBI Taxonomy" id="529810"/>
    <lineage>
        <taxon>Bacteria</taxon>
        <taxon>Pseudomonadati</taxon>
        <taxon>Pseudomonadota</taxon>
        <taxon>Gammaproteobacteria</taxon>
        <taxon>Lysobacterales</taxon>
        <taxon>Rhodanobacteraceae</taxon>
        <taxon>Dokdonella</taxon>
    </lineage>
</organism>
<feature type="transmembrane region" description="Helical" evidence="6">
    <location>
        <begin position="218"/>
        <end position="245"/>
    </location>
</feature>
<dbReference type="InterPro" id="IPR002549">
    <property type="entry name" value="AI-2E-like"/>
</dbReference>
<feature type="transmembrane region" description="Helical" evidence="6">
    <location>
        <begin position="190"/>
        <end position="212"/>
    </location>
</feature>
<accession>A0ABP3TMS2</accession>
<comment type="subcellular location">
    <subcellularLocation>
        <location evidence="1">Membrane</location>
        <topology evidence="1">Multi-pass membrane protein</topology>
    </subcellularLocation>
</comment>
<dbReference type="PANTHER" id="PTHR21716">
    <property type="entry name" value="TRANSMEMBRANE PROTEIN"/>
    <property type="match status" value="1"/>
</dbReference>
<comment type="caution">
    <text evidence="7">The sequence shown here is derived from an EMBL/GenBank/DDBJ whole genome shotgun (WGS) entry which is preliminary data.</text>
</comment>
<evidence type="ECO:0000313" key="8">
    <source>
        <dbReference type="Proteomes" id="UP001501523"/>
    </source>
</evidence>
<feature type="transmembrane region" description="Helical" evidence="6">
    <location>
        <begin position="52"/>
        <end position="70"/>
    </location>
</feature>
<keyword evidence="3 6" id="KW-0812">Transmembrane</keyword>
<dbReference type="Pfam" id="PF01594">
    <property type="entry name" value="AI-2E_transport"/>
    <property type="match status" value="1"/>
</dbReference>
<sequence length="342" mass="36355">MLVILGIICTYACYLAQDILVPLVLGVLLSLLLSPVVTLFERIRVPRAIGSLVMVLLIVGGVVEGISSLASPAQAWMASAPATFQSIEQRLRHLRGPIQQAREATQKLADLTQPSQGKVVVKEQPSMLNAMVAETPHALGKIAVVLLLVYFFLSSGDTFLRRLVEASPGMNEKRVVVGIARGIQQAMSRYLLTISAINLGVALATALAMALMGVPNALLWGVLAGILNFAPYVGPTLTLITLALVGLSTFPSLGHALAVPSAFFAIALVEGQLISPIVIGRRLAINPVIVFVWLLLWGALWGITGILLAGPLLACFRILCQHLPSLRGISVLMGDTRAEPAE</sequence>
<dbReference type="EMBL" id="BAAAEU010000005">
    <property type="protein sequence ID" value="GAA0709751.1"/>
    <property type="molecule type" value="Genomic_DNA"/>
</dbReference>
<evidence type="ECO:0000256" key="1">
    <source>
        <dbReference type="ARBA" id="ARBA00004141"/>
    </source>
</evidence>